<dbReference type="SMART" id="SM00388">
    <property type="entry name" value="HisKA"/>
    <property type="match status" value="1"/>
</dbReference>
<evidence type="ECO:0000256" key="8">
    <source>
        <dbReference type="ARBA" id="ARBA00022989"/>
    </source>
</evidence>
<keyword evidence="13" id="KW-1185">Reference proteome</keyword>
<dbReference type="InterPro" id="IPR050428">
    <property type="entry name" value="TCS_sensor_his_kinase"/>
</dbReference>
<dbReference type="Gene3D" id="3.30.565.10">
    <property type="entry name" value="Histidine kinase-like ATPase, C-terminal domain"/>
    <property type="match status" value="1"/>
</dbReference>
<dbReference type="PRINTS" id="PR00344">
    <property type="entry name" value="BCTRLSENSOR"/>
</dbReference>
<feature type="transmembrane region" description="Helical" evidence="10">
    <location>
        <begin position="149"/>
        <end position="174"/>
    </location>
</feature>
<dbReference type="Pfam" id="PF00512">
    <property type="entry name" value="HisKA"/>
    <property type="match status" value="1"/>
</dbReference>
<dbReference type="InterPro" id="IPR005467">
    <property type="entry name" value="His_kinase_dom"/>
</dbReference>
<evidence type="ECO:0000256" key="2">
    <source>
        <dbReference type="ARBA" id="ARBA00004370"/>
    </source>
</evidence>
<dbReference type="EC" id="2.7.13.3" evidence="3"/>
<dbReference type="InterPro" id="IPR004358">
    <property type="entry name" value="Sig_transdc_His_kin-like_C"/>
</dbReference>
<dbReference type="GO" id="GO:0000155">
    <property type="term" value="F:phosphorelay sensor kinase activity"/>
    <property type="evidence" value="ECO:0007669"/>
    <property type="project" value="InterPro"/>
</dbReference>
<protein>
    <recommendedName>
        <fullName evidence="3">histidine kinase</fullName>
        <ecNumber evidence="3">2.7.13.3</ecNumber>
    </recommendedName>
</protein>
<dbReference type="RefSeq" id="WP_246247000.1">
    <property type="nucleotide sequence ID" value="NZ_CADCXN010000071.1"/>
</dbReference>
<keyword evidence="5" id="KW-0808">Transferase</keyword>
<evidence type="ECO:0000256" key="7">
    <source>
        <dbReference type="ARBA" id="ARBA00022777"/>
    </source>
</evidence>
<reference evidence="12 13" key="1">
    <citation type="submission" date="2020-02" db="EMBL/GenBank/DDBJ databases">
        <authorList>
            <person name="Hogendoorn C."/>
        </authorList>
    </citation>
    <scope>NUCLEOTIDE SEQUENCE [LARGE SCALE GENOMIC DNA]</scope>
    <source>
        <strain evidence="12">METHB21</strain>
    </source>
</reference>
<feature type="domain" description="Histidine kinase" evidence="11">
    <location>
        <begin position="246"/>
        <end position="451"/>
    </location>
</feature>
<dbReference type="Gene3D" id="1.10.287.130">
    <property type="match status" value="1"/>
</dbReference>
<dbReference type="AlphaFoldDB" id="A0A8S0XH13"/>
<dbReference type="InterPro" id="IPR036097">
    <property type="entry name" value="HisK_dim/P_sf"/>
</dbReference>
<evidence type="ECO:0000313" key="12">
    <source>
        <dbReference type="EMBL" id="CAA9891471.1"/>
    </source>
</evidence>
<evidence type="ECO:0000256" key="6">
    <source>
        <dbReference type="ARBA" id="ARBA00022692"/>
    </source>
</evidence>
<dbReference type="SUPFAM" id="SSF55874">
    <property type="entry name" value="ATPase domain of HSP90 chaperone/DNA topoisomerase II/histidine kinase"/>
    <property type="match status" value="1"/>
</dbReference>
<proteinExistence type="predicted"/>
<comment type="catalytic activity">
    <reaction evidence="1">
        <text>ATP + protein L-histidine = ADP + protein N-phospho-L-histidine.</text>
        <dbReference type="EC" id="2.7.13.3"/>
    </reaction>
</comment>
<dbReference type="EMBL" id="CADCXN010000071">
    <property type="protein sequence ID" value="CAA9891471.1"/>
    <property type="molecule type" value="Genomic_DNA"/>
</dbReference>
<name>A0A8S0XH13_9GAMM</name>
<dbReference type="Proteomes" id="UP000494216">
    <property type="component" value="Unassembled WGS sequence"/>
</dbReference>
<keyword evidence="6 10" id="KW-0812">Transmembrane</keyword>
<dbReference type="PANTHER" id="PTHR45436:SF16">
    <property type="entry name" value="HISTIDINE KINASE"/>
    <property type="match status" value="1"/>
</dbReference>
<evidence type="ECO:0000256" key="1">
    <source>
        <dbReference type="ARBA" id="ARBA00000085"/>
    </source>
</evidence>
<gene>
    <name evidence="12" type="ORF">METHB2_410013</name>
</gene>
<evidence type="ECO:0000256" key="5">
    <source>
        <dbReference type="ARBA" id="ARBA00022679"/>
    </source>
</evidence>
<sequence length="461" mass="52250">MAFGYSNGNEGLMARYLFIKSNWAMNHQGLHYKLIKAFLLQILLISLAILLAVFSAEKIVEDLLVRKALQGEAEHFWTLYQKNPDTPAPNTLNLKGYLAINKDYSEVPADFQNLHPGYFRSKLAGRKPIVYIEDRSNARLYLVFDEEKVAALAFYFGVVPLSLVLVLIYLFAWLSYRQSRDAISPVIQLAQIVEKFDFHSQGLAELDLSGLRRTADSDVAKLIDALDHFTERLELFIDREQNFTRDASHELRTPLAVIKSALALLQKRQDYSPGERLSLSLIDNTLGDMEGLIDTLLLLAREESSPLPEEDVLINDLLTTLVDQVNRAVGNERVSVEIEQNCLLSIPAAEKVLNILFTNLLRNAFSYTREGVISIAIDENCVRISDTGIGMQQRQLQQVFEPFYRVQTGHNGHGLGLTIVKRLCNRFGWKLKIRSKLDEGTSISVIFPRARRIGGRREKLV</sequence>
<keyword evidence="4" id="KW-0597">Phosphoprotein</keyword>
<dbReference type="CDD" id="cd00082">
    <property type="entry name" value="HisKA"/>
    <property type="match status" value="1"/>
</dbReference>
<evidence type="ECO:0000256" key="9">
    <source>
        <dbReference type="ARBA" id="ARBA00023136"/>
    </source>
</evidence>
<dbReference type="SUPFAM" id="SSF47384">
    <property type="entry name" value="Homodimeric domain of signal transducing histidine kinase"/>
    <property type="match status" value="1"/>
</dbReference>
<accession>A0A8S0XH13</accession>
<evidence type="ECO:0000256" key="10">
    <source>
        <dbReference type="SAM" id="Phobius"/>
    </source>
</evidence>
<dbReference type="PROSITE" id="PS50109">
    <property type="entry name" value="HIS_KIN"/>
    <property type="match status" value="1"/>
</dbReference>
<evidence type="ECO:0000259" key="11">
    <source>
        <dbReference type="PROSITE" id="PS50109"/>
    </source>
</evidence>
<feature type="transmembrane region" description="Helical" evidence="10">
    <location>
        <begin position="34"/>
        <end position="56"/>
    </location>
</feature>
<dbReference type="InterPro" id="IPR003661">
    <property type="entry name" value="HisK_dim/P_dom"/>
</dbReference>
<dbReference type="GO" id="GO:0005886">
    <property type="term" value="C:plasma membrane"/>
    <property type="evidence" value="ECO:0007669"/>
    <property type="project" value="TreeGrafter"/>
</dbReference>
<dbReference type="Pfam" id="PF02518">
    <property type="entry name" value="HATPase_c"/>
    <property type="match status" value="1"/>
</dbReference>
<evidence type="ECO:0000256" key="3">
    <source>
        <dbReference type="ARBA" id="ARBA00012438"/>
    </source>
</evidence>
<comment type="subcellular location">
    <subcellularLocation>
        <location evidence="2">Membrane</location>
    </subcellularLocation>
</comment>
<evidence type="ECO:0000313" key="13">
    <source>
        <dbReference type="Proteomes" id="UP000494216"/>
    </source>
</evidence>
<keyword evidence="9 10" id="KW-0472">Membrane</keyword>
<dbReference type="SMART" id="SM00387">
    <property type="entry name" value="HATPase_c"/>
    <property type="match status" value="1"/>
</dbReference>
<comment type="caution">
    <text evidence="12">The sequence shown here is derived from an EMBL/GenBank/DDBJ whole genome shotgun (WGS) entry which is preliminary data.</text>
</comment>
<dbReference type="InterPro" id="IPR036890">
    <property type="entry name" value="HATPase_C_sf"/>
</dbReference>
<keyword evidence="7 12" id="KW-0418">Kinase</keyword>
<organism evidence="12 13">
    <name type="scientific">Candidatus Methylobacter favarea</name>
    <dbReference type="NCBI Taxonomy" id="2707345"/>
    <lineage>
        <taxon>Bacteria</taxon>
        <taxon>Pseudomonadati</taxon>
        <taxon>Pseudomonadota</taxon>
        <taxon>Gammaproteobacteria</taxon>
        <taxon>Methylococcales</taxon>
        <taxon>Methylococcaceae</taxon>
        <taxon>Methylobacter</taxon>
    </lineage>
</organism>
<keyword evidence="8 10" id="KW-1133">Transmembrane helix</keyword>
<evidence type="ECO:0000256" key="4">
    <source>
        <dbReference type="ARBA" id="ARBA00022553"/>
    </source>
</evidence>
<dbReference type="PANTHER" id="PTHR45436">
    <property type="entry name" value="SENSOR HISTIDINE KINASE YKOH"/>
    <property type="match status" value="1"/>
</dbReference>
<dbReference type="InterPro" id="IPR003594">
    <property type="entry name" value="HATPase_dom"/>
</dbReference>